<feature type="transmembrane region" description="Helical" evidence="1">
    <location>
        <begin position="194"/>
        <end position="211"/>
    </location>
</feature>
<reference evidence="3 4" key="1">
    <citation type="submission" date="2017-11" db="EMBL/GenBank/DDBJ databases">
        <title>Genomic Encyclopedia of Archaeal and Bacterial Type Strains, Phase II (KMG-II): From Individual Species to Whole Genera.</title>
        <authorList>
            <person name="Goeker M."/>
        </authorList>
    </citation>
    <scope>NUCLEOTIDE SEQUENCE [LARGE SCALE GENOMIC DNA]</scope>
    <source>
        <strain evidence="3 4">DSM 27763</strain>
    </source>
</reference>
<feature type="transmembrane region" description="Helical" evidence="1">
    <location>
        <begin position="145"/>
        <end position="164"/>
    </location>
</feature>
<keyword evidence="1" id="KW-1133">Transmembrane helix</keyword>
<dbReference type="OrthoDB" id="4772204at2"/>
<keyword evidence="1" id="KW-0812">Transmembrane</keyword>
<dbReference type="InterPro" id="IPR003675">
    <property type="entry name" value="Rce1/LyrA-like_dom"/>
</dbReference>
<evidence type="ECO:0000256" key="1">
    <source>
        <dbReference type="SAM" id="Phobius"/>
    </source>
</evidence>
<feature type="transmembrane region" description="Helical" evidence="1">
    <location>
        <begin position="7"/>
        <end position="25"/>
    </location>
</feature>
<feature type="transmembrane region" description="Helical" evidence="1">
    <location>
        <begin position="170"/>
        <end position="187"/>
    </location>
</feature>
<keyword evidence="1" id="KW-0472">Membrane</keyword>
<gene>
    <name evidence="3" type="ORF">CLV56_4067</name>
</gene>
<proteinExistence type="predicted"/>
<evidence type="ECO:0000313" key="4">
    <source>
        <dbReference type="Proteomes" id="UP000230842"/>
    </source>
</evidence>
<dbReference type="Pfam" id="PF02517">
    <property type="entry name" value="Rce1-like"/>
    <property type="match status" value="1"/>
</dbReference>
<feature type="transmembrane region" description="Helical" evidence="1">
    <location>
        <begin position="45"/>
        <end position="67"/>
    </location>
</feature>
<accession>A0A2M9AR66</accession>
<comment type="caution">
    <text evidence="3">The sequence shown here is derived from an EMBL/GenBank/DDBJ whole genome shotgun (WGS) entry which is preliminary data.</text>
</comment>
<feature type="transmembrane region" description="Helical" evidence="1">
    <location>
        <begin position="217"/>
        <end position="236"/>
    </location>
</feature>
<keyword evidence="4" id="KW-1185">Reference proteome</keyword>
<feature type="domain" description="CAAX prenyl protease 2/Lysostaphin resistance protein A-like" evidence="2">
    <location>
        <begin position="109"/>
        <end position="206"/>
    </location>
</feature>
<evidence type="ECO:0000259" key="2">
    <source>
        <dbReference type="Pfam" id="PF02517"/>
    </source>
</evidence>
<dbReference type="GO" id="GO:0080120">
    <property type="term" value="P:CAAX-box protein maturation"/>
    <property type="evidence" value="ECO:0007669"/>
    <property type="project" value="UniProtKB-ARBA"/>
</dbReference>
<sequence>MRITPGPVAAIVTFVLYLAVFYGIWILNEIDYDRIGESTETALAWYVAPLTGGAVLLVVAVTVLGWWRPVLFEAQRLRSPWWLWIAPAVMLAITAVFLLTEDVGDATTTFVLVVALGSLGVGFCEEVATRGVLLTGFRARLTEPTAWFLSTLLFGLLHLPNWWFGAGPAAAGQVALAFMTGSVLYLARRLSGSLFLAMALHGVWDFAAFVGDVPTAVGLLVVVNGVVGLVLTILLVRRERGRRTVLAGFAPRA</sequence>
<feature type="transmembrane region" description="Helical" evidence="1">
    <location>
        <begin position="79"/>
        <end position="100"/>
    </location>
</feature>
<organism evidence="3 4">
    <name type="scientific">Mumia flava</name>
    <dbReference type="NCBI Taxonomy" id="1348852"/>
    <lineage>
        <taxon>Bacteria</taxon>
        <taxon>Bacillati</taxon>
        <taxon>Actinomycetota</taxon>
        <taxon>Actinomycetes</taxon>
        <taxon>Propionibacteriales</taxon>
        <taxon>Nocardioidaceae</taxon>
        <taxon>Mumia</taxon>
    </lineage>
</organism>
<dbReference type="GO" id="GO:0004175">
    <property type="term" value="F:endopeptidase activity"/>
    <property type="evidence" value="ECO:0007669"/>
    <property type="project" value="UniProtKB-ARBA"/>
</dbReference>
<dbReference type="EMBL" id="PGEZ01000004">
    <property type="protein sequence ID" value="PJJ48191.1"/>
    <property type="molecule type" value="Genomic_DNA"/>
</dbReference>
<dbReference type="Proteomes" id="UP000230842">
    <property type="component" value="Unassembled WGS sequence"/>
</dbReference>
<name>A0A2M9AR66_9ACTN</name>
<dbReference type="RefSeq" id="WP_100415590.1">
    <property type="nucleotide sequence ID" value="NZ_PGEZ01000004.1"/>
</dbReference>
<feature type="transmembrane region" description="Helical" evidence="1">
    <location>
        <begin position="106"/>
        <end position="124"/>
    </location>
</feature>
<protein>
    <recommendedName>
        <fullName evidence="2">CAAX prenyl protease 2/Lysostaphin resistance protein A-like domain-containing protein</fullName>
    </recommendedName>
</protein>
<dbReference type="AlphaFoldDB" id="A0A2M9AR66"/>
<evidence type="ECO:0000313" key="3">
    <source>
        <dbReference type="EMBL" id="PJJ48191.1"/>
    </source>
</evidence>